<dbReference type="PROSITE" id="PS01081">
    <property type="entry name" value="HTH_TETR_1"/>
    <property type="match status" value="1"/>
</dbReference>
<comment type="caution">
    <text evidence="6">The sequence shown here is derived from an EMBL/GenBank/DDBJ whole genome shotgun (WGS) entry which is preliminary data.</text>
</comment>
<keyword evidence="1" id="KW-0805">Transcription regulation</keyword>
<protein>
    <submittedName>
        <fullName evidence="6">TetR/AcrR family transcriptional regulator</fullName>
    </submittedName>
</protein>
<evidence type="ECO:0000313" key="7">
    <source>
        <dbReference type="Proteomes" id="UP000218690"/>
    </source>
</evidence>
<dbReference type="GO" id="GO:0000976">
    <property type="term" value="F:transcription cis-regulatory region binding"/>
    <property type="evidence" value="ECO:0007669"/>
    <property type="project" value="TreeGrafter"/>
</dbReference>
<dbReference type="InterPro" id="IPR001647">
    <property type="entry name" value="HTH_TetR"/>
</dbReference>
<feature type="domain" description="HTH tetR-type" evidence="5">
    <location>
        <begin position="10"/>
        <end position="70"/>
    </location>
</feature>
<evidence type="ECO:0000259" key="5">
    <source>
        <dbReference type="PROSITE" id="PS50977"/>
    </source>
</evidence>
<dbReference type="PANTHER" id="PTHR30055:SF220">
    <property type="entry name" value="TETR-FAMILY REGULATORY PROTEIN"/>
    <property type="match status" value="1"/>
</dbReference>
<evidence type="ECO:0000256" key="2">
    <source>
        <dbReference type="ARBA" id="ARBA00023125"/>
    </source>
</evidence>
<evidence type="ECO:0000256" key="3">
    <source>
        <dbReference type="ARBA" id="ARBA00023163"/>
    </source>
</evidence>
<dbReference type="SUPFAM" id="SSF48498">
    <property type="entry name" value="Tetracyclin repressor-like, C-terminal domain"/>
    <property type="match status" value="1"/>
</dbReference>
<gene>
    <name evidence="6" type="ORF">COM45_10320</name>
</gene>
<evidence type="ECO:0000313" key="6">
    <source>
        <dbReference type="EMBL" id="PCC82095.1"/>
    </source>
</evidence>
<evidence type="ECO:0000256" key="4">
    <source>
        <dbReference type="PROSITE-ProRule" id="PRU00335"/>
    </source>
</evidence>
<dbReference type="GO" id="GO:0003700">
    <property type="term" value="F:DNA-binding transcription factor activity"/>
    <property type="evidence" value="ECO:0007669"/>
    <property type="project" value="TreeGrafter"/>
</dbReference>
<dbReference type="Proteomes" id="UP000218690">
    <property type="component" value="Unassembled WGS sequence"/>
</dbReference>
<dbReference type="PROSITE" id="PS50977">
    <property type="entry name" value="HTH_TETR_2"/>
    <property type="match status" value="1"/>
</dbReference>
<feature type="DNA-binding region" description="H-T-H motif" evidence="4">
    <location>
        <begin position="33"/>
        <end position="52"/>
    </location>
</feature>
<dbReference type="InterPro" id="IPR036271">
    <property type="entry name" value="Tet_transcr_reg_TetR-rel_C_sf"/>
</dbReference>
<accession>A0A2A4AE52</accession>
<dbReference type="InterPro" id="IPR009057">
    <property type="entry name" value="Homeodomain-like_sf"/>
</dbReference>
<dbReference type="EMBL" id="NWBP01000033">
    <property type="protein sequence ID" value="PCC82095.1"/>
    <property type="molecule type" value="Genomic_DNA"/>
</dbReference>
<keyword evidence="2 4" id="KW-0238">DNA-binding</keyword>
<organism evidence="6 7">
    <name type="scientific">Corynebacterium accolens</name>
    <dbReference type="NCBI Taxonomy" id="38284"/>
    <lineage>
        <taxon>Bacteria</taxon>
        <taxon>Bacillati</taxon>
        <taxon>Actinomycetota</taxon>
        <taxon>Actinomycetes</taxon>
        <taxon>Mycobacteriales</taxon>
        <taxon>Corynebacteriaceae</taxon>
        <taxon>Corynebacterium</taxon>
    </lineage>
</organism>
<dbReference type="InterPro" id="IPR050109">
    <property type="entry name" value="HTH-type_TetR-like_transc_reg"/>
</dbReference>
<dbReference type="InterPro" id="IPR025996">
    <property type="entry name" value="MT1864/Rv1816-like_C"/>
</dbReference>
<dbReference type="Pfam" id="PF00440">
    <property type="entry name" value="TetR_N"/>
    <property type="match status" value="1"/>
</dbReference>
<sequence length="238" mass="26203">MSTSKPYHHGNLRAEMLRVAVELGRKHGPDAVSIRAVTRAIGVSPTSAYRHFTDQEELLRAVADASIDELLKRLDAALIEAEDFAAQEENPGPIHVEQLMHAAMAYLRFALDENGFFQCILSGRGFNYPRAFNDDLDMGASDGHSSTLHRFYHLLAKHAIDTDGTADYTHFPVNALAAWATVHGFSVLATSGHLSALPEQMKLDIAKSVFAASIRGTDFKNPENPYRNYPGSVRPEAQ</sequence>
<keyword evidence="3" id="KW-0804">Transcription</keyword>
<dbReference type="AlphaFoldDB" id="A0A2A4AE52"/>
<evidence type="ECO:0000256" key="1">
    <source>
        <dbReference type="ARBA" id="ARBA00023015"/>
    </source>
</evidence>
<name>A0A2A4AE52_9CORY</name>
<dbReference type="Gene3D" id="1.10.357.10">
    <property type="entry name" value="Tetracycline Repressor, domain 2"/>
    <property type="match status" value="1"/>
</dbReference>
<reference evidence="6 7" key="1">
    <citation type="submission" date="2017-09" db="EMBL/GenBank/DDBJ databases">
        <title>Draft Genome Sequence of Corynebacterium accolens AH4003.</title>
        <authorList>
            <person name="Chen Y."/>
            <person name="Oosthuysen W.F."/>
            <person name="Kelley S."/>
            <person name="Horswill A."/>
        </authorList>
    </citation>
    <scope>NUCLEOTIDE SEQUENCE [LARGE SCALE GENOMIC DNA]</scope>
    <source>
        <strain evidence="6 7">AH4003</strain>
    </source>
</reference>
<dbReference type="SUPFAM" id="SSF46689">
    <property type="entry name" value="Homeodomain-like"/>
    <property type="match status" value="1"/>
</dbReference>
<dbReference type="InterPro" id="IPR023772">
    <property type="entry name" value="DNA-bd_HTH_TetR-type_CS"/>
</dbReference>
<dbReference type="PANTHER" id="PTHR30055">
    <property type="entry name" value="HTH-TYPE TRANSCRIPTIONAL REGULATOR RUTR"/>
    <property type="match status" value="1"/>
</dbReference>
<dbReference type="Pfam" id="PF13305">
    <property type="entry name" value="TetR_C_33"/>
    <property type="match status" value="1"/>
</dbReference>
<proteinExistence type="predicted"/>